<evidence type="ECO:0000313" key="2">
    <source>
        <dbReference type="Proteomes" id="UP000448199"/>
    </source>
</evidence>
<dbReference type="EMBL" id="WTYC01000006">
    <property type="protein sequence ID" value="MXO48941.1"/>
    <property type="molecule type" value="Genomic_DNA"/>
</dbReference>
<gene>
    <name evidence="1" type="ORF">GRI69_11800</name>
</gene>
<sequence>MSTAEQSNLAMAKDPAIAARIVKNIAQLEQDYRLADGHLSDWLMRMIMISMKAAAPEPFVVENTAWSAYLSHPEWKPTKRIGRGDAWLEIVEFSRDEQEHSWLAAAVGAGPTELNLELMFRDGLAGYFAKLEGDQGLTSKLRKKGFKIDTANKRVYLPIVIDADLLAKALPTDDFQDAMAPVREATELGIAAKPEIDLLLKLVRG</sequence>
<comment type="caution">
    <text evidence="1">The sequence shown here is derived from an EMBL/GenBank/DDBJ whole genome shotgun (WGS) entry which is preliminary data.</text>
</comment>
<name>A0A844XSM6_9SPHN</name>
<organism evidence="1 2">
    <name type="scientific">Qipengyuania vulgaris</name>
    <dbReference type="NCBI Taxonomy" id="291985"/>
    <lineage>
        <taxon>Bacteria</taxon>
        <taxon>Pseudomonadati</taxon>
        <taxon>Pseudomonadota</taxon>
        <taxon>Alphaproteobacteria</taxon>
        <taxon>Sphingomonadales</taxon>
        <taxon>Erythrobacteraceae</taxon>
        <taxon>Qipengyuania</taxon>
    </lineage>
</organism>
<proteinExistence type="predicted"/>
<reference evidence="1 2" key="1">
    <citation type="submission" date="2019-12" db="EMBL/GenBank/DDBJ databases">
        <title>Genomic-based taxomic classification of the family Erythrobacteraceae.</title>
        <authorList>
            <person name="Xu L."/>
        </authorList>
    </citation>
    <scope>NUCLEOTIDE SEQUENCE [LARGE SCALE GENOMIC DNA]</scope>
    <source>
        <strain evidence="1 2">DSM 17792</strain>
    </source>
</reference>
<dbReference type="Proteomes" id="UP000448199">
    <property type="component" value="Unassembled WGS sequence"/>
</dbReference>
<protein>
    <submittedName>
        <fullName evidence="1">Uncharacterized protein</fullName>
    </submittedName>
</protein>
<evidence type="ECO:0000313" key="1">
    <source>
        <dbReference type="EMBL" id="MXO48941.1"/>
    </source>
</evidence>
<dbReference type="RefSeq" id="WP_160728478.1">
    <property type="nucleotide sequence ID" value="NZ_WTYC01000006.1"/>
</dbReference>
<accession>A0A844XSM6</accession>
<dbReference type="AlphaFoldDB" id="A0A844XSM6"/>
<keyword evidence="2" id="KW-1185">Reference proteome</keyword>
<dbReference type="OrthoDB" id="7406411at2"/>